<keyword evidence="4" id="KW-0808">Transferase</keyword>
<evidence type="ECO:0000313" key="5">
    <source>
        <dbReference type="Proteomes" id="UP000326202"/>
    </source>
</evidence>
<dbReference type="SFLD" id="SFLDS00019">
    <property type="entry name" value="Glutathione_Transferase_(cytos"/>
    <property type="match status" value="1"/>
</dbReference>
<dbReference type="InterPro" id="IPR040079">
    <property type="entry name" value="Glutathione_S-Trfase"/>
</dbReference>
<dbReference type="Gene3D" id="3.40.30.10">
    <property type="entry name" value="Glutaredoxin"/>
    <property type="match status" value="1"/>
</dbReference>
<protein>
    <submittedName>
        <fullName evidence="4">Glutathione S-transferase</fullName>
    </submittedName>
</protein>
<evidence type="ECO:0000259" key="2">
    <source>
        <dbReference type="PROSITE" id="PS50404"/>
    </source>
</evidence>
<evidence type="ECO:0000313" key="4">
    <source>
        <dbReference type="EMBL" id="QEX17287.1"/>
    </source>
</evidence>
<reference evidence="4 5" key="1">
    <citation type="submission" date="2019-08" db="EMBL/GenBank/DDBJ databases">
        <title>Hyperibacter terrae gen. nov., sp. nov. and Hyperibacter viscosus sp. nov., two new members in the family Rhodospirillaceae isolated from the rhizosphere of Hypericum perforatum.</title>
        <authorList>
            <person name="Noviana Z."/>
        </authorList>
    </citation>
    <scope>NUCLEOTIDE SEQUENCE [LARGE SCALE GENOMIC DNA]</scope>
    <source>
        <strain evidence="4 5">R5913</strain>
    </source>
</reference>
<dbReference type="PANTHER" id="PTHR44051:SF8">
    <property type="entry name" value="GLUTATHIONE S-TRANSFERASE GSTA"/>
    <property type="match status" value="1"/>
</dbReference>
<evidence type="ECO:0000259" key="3">
    <source>
        <dbReference type="PROSITE" id="PS50405"/>
    </source>
</evidence>
<dbReference type="RefSeq" id="WP_151177558.1">
    <property type="nucleotide sequence ID" value="NZ_CP042906.1"/>
</dbReference>
<dbReference type="CDD" id="cd03057">
    <property type="entry name" value="GST_N_Beta"/>
    <property type="match status" value="1"/>
</dbReference>
<dbReference type="InterPro" id="IPR010987">
    <property type="entry name" value="Glutathione-S-Trfase_C-like"/>
</dbReference>
<dbReference type="OrthoDB" id="7583243at2"/>
<dbReference type="EMBL" id="CP042906">
    <property type="protein sequence ID" value="QEX17287.1"/>
    <property type="molecule type" value="Genomic_DNA"/>
</dbReference>
<dbReference type="GO" id="GO:0016740">
    <property type="term" value="F:transferase activity"/>
    <property type="evidence" value="ECO:0007669"/>
    <property type="project" value="UniProtKB-KW"/>
</dbReference>
<dbReference type="InterPro" id="IPR036249">
    <property type="entry name" value="Thioredoxin-like_sf"/>
</dbReference>
<feature type="domain" description="GST N-terminal" evidence="2">
    <location>
        <begin position="1"/>
        <end position="80"/>
    </location>
</feature>
<accession>A0A5J6MJ57</accession>
<gene>
    <name evidence="4" type="primary">gst</name>
    <name evidence="4" type="ORF">FRZ44_25830</name>
</gene>
<dbReference type="Pfam" id="PF02798">
    <property type="entry name" value="GST_N"/>
    <property type="match status" value="1"/>
</dbReference>
<dbReference type="Pfam" id="PF00043">
    <property type="entry name" value="GST_C"/>
    <property type="match status" value="1"/>
</dbReference>
<name>A0A5J6MJ57_9PROT</name>
<dbReference type="AlphaFoldDB" id="A0A5J6MJ57"/>
<keyword evidence="5" id="KW-1185">Reference proteome</keyword>
<dbReference type="SFLD" id="SFLDG01150">
    <property type="entry name" value="Main.1:_Beta-like"/>
    <property type="match status" value="1"/>
</dbReference>
<dbReference type="PROSITE" id="PS50404">
    <property type="entry name" value="GST_NTER"/>
    <property type="match status" value="1"/>
</dbReference>
<dbReference type="PANTHER" id="PTHR44051">
    <property type="entry name" value="GLUTATHIONE S-TRANSFERASE-RELATED"/>
    <property type="match status" value="1"/>
</dbReference>
<dbReference type="SUPFAM" id="SSF52833">
    <property type="entry name" value="Thioredoxin-like"/>
    <property type="match status" value="1"/>
</dbReference>
<proteinExistence type="inferred from homology"/>
<dbReference type="CDD" id="cd03188">
    <property type="entry name" value="GST_C_Beta"/>
    <property type="match status" value="1"/>
</dbReference>
<dbReference type="SFLD" id="SFLDG00358">
    <property type="entry name" value="Main_(cytGST)"/>
    <property type="match status" value="1"/>
</dbReference>
<organism evidence="4 5">
    <name type="scientific">Hypericibacter terrae</name>
    <dbReference type="NCBI Taxonomy" id="2602015"/>
    <lineage>
        <taxon>Bacteria</taxon>
        <taxon>Pseudomonadati</taxon>
        <taxon>Pseudomonadota</taxon>
        <taxon>Alphaproteobacteria</taxon>
        <taxon>Rhodospirillales</taxon>
        <taxon>Dongiaceae</taxon>
        <taxon>Hypericibacter</taxon>
    </lineage>
</organism>
<dbReference type="Gene3D" id="1.20.1050.10">
    <property type="match status" value="1"/>
</dbReference>
<dbReference type="InterPro" id="IPR036282">
    <property type="entry name" value="Glutathione-S-Trfase_C_sf"/>
</dbReference>
<comment type="similarity">
    <text evidence="1">Belongs to the GST superfamily.</text>
</comment>
<dbReference type="InterPro" id="IPR004046">
    <property type="entry name" value="GST_C"/>
</dbReference>
<dbReference type="KEGG" id="htq:FRZ44_25830"/>
<feature type="domain" description="GST C-terminal" evidence="3">
    <location>
        <begin position="86"/>
        <end position="209"/>
    </location>
</feature>
<dbReference type="SUPFAM" id="SSF47616">
    <property type="entry name" value="GST C-terminal domain-like"/>
    <property type="match status" value="1"/>
</dbReference>
<sequence length="210" mass="24092">MYKLYYSPGLASLAPHFILREIGVPHELVLVDRTLGQHKSADYLAINPNGRIPTFTDGSFALFESAAICLHLADRHPEAKLIAGLGSDVRSHTYQWLTFLTNTLQADLWQYFRPEFYVEPERRDAFKDVMQGHVARHLEVLDRHLEGRACLAGDSLSIADFYLFMLGRWSRHIARPTRTFPNLSRLMERVCSRQSVLDALAIERITAPYY</sequence>
<evidence type="ECO:0000256" key="1">
    <source>
        <dbReference type="RuleBase" id="RU003494"/>
    </source>
</evidence>
<dbReference type="PROSITE" id="PS50405">
    <property type="entry name" value="GST_CTER"/>
    <property type="match status" value="1"/>
</dbReference>
<dbReference type="InterPro" id="IPR004045">
    <property type="entry name" value="Glutathione_S-Trfase_N"/>
</dbReference>
<dbReference type="Proteomes" id="UP000326202">
    <property type="component" value="Chromosome"/>
</dbReference>